<sequence length="118" mass="13277">TRGWAELAAVEWIRASGQETEGGQQESGNHRQCLIGRCWATLFLRGGYSVMLYDVICEQLGGAMSAVVEKLRVMEKEGLLREGKTWNSSVFEMRTDFKAIYLIPGLKKNSHFYVEGSL</sequence>
<dbReference type="AlphaFoldDB" id="A0AA35TKC6"/>
<evidence type="ECO:0000313" key="2">
    <source>
        <dbReference type="Proteomes" id="UP001174909"/>
    </source>
</evidence>
<accession>A0AA35TKC6</accession>
<dbReference type="Proteomes" id="UP001174909">
    <property type="component" value="Unassembled WGS sequence"/>
</dbReference>
<proteinExistence type="predicted"/>
<protein>
    <submittedName>
        <fullName evidence="1">Uncharacterized protein</fullName>
    </submittedName>
</protein>
<reference evidence="1" key="1">
    <citation type="submission" date="2023-03" db="EMBL/GenBank/DDBJ databases">
        <authorList>
            <person name="Steffen K."/>
            <person name="Cardenas P."/>
        </authorList>
    </citation>
    <scope>NUCLEOTIDE SEQUENCE</scope>
</reference>
<organism evidence="1 2">
    <name type="scientific">Geodia barretti</name>
    <name type="common">Barrett's horny sponge</name>
    <dbReference type="NCBI Taxonomy" id="519541"/>
    <lineage>
        <taxon>Eukaryota</taxon>
        <taxon>Metazoa</taxon>
        <taxon>Porifera</taxon>
        <taxon>Demospongiae</taxon>
        <taxon>Heteroscleromorpha</taxon>
        <taxon>Tetractinellida</taxon>
        <taxon>Astrophorina</taxon>
        <taxon>Geodiidae</taxon>
        <taxon>Geodia</taxon>
    </lineage>
</organism>
<dbReference type="EMBL" id="CASHTH010003821">
    <property type="protein sequence ID" value="CAI8049880.1"/>
    <property type="molecule type" value="Genomic_DNA"/>
</dbReference>
<comment type="caution">
    <text evidence="1">The sequence shown here is derived from an EMBL/GenBank/DDBJ whole genome shotgun (WGS) entry which is preliminary data.</text>
</comment>
<feature type="non-terminal residue" evidence="1">
    <location>
        <position position="1"/>
    </location>
</feature>
<name>A0AA35TKC6_GEOBA</name>
<gene>
    <name evidence="1" type="ORF">GBAR_LOCUS27455</name>
</gene>
<evidence type="ECO:0000313" key="1">
    <source>
        <dbReference type="EMBL" id="CAI8049880.1"/>
    </source>
</evidence>
<keyword evidence="2" id="KW-1185">Reference proteome</keyword>